<organism evidence="2 3">
    <name type="scientific">Meloidogyne graminicola</name>
    <dbReference type="NCBI Taxonomy" id="189291"/>
    <lineage>
        <taxon>Eukaryota</taxon>
        <taxon>Metazoa</taxon>
        <taxon>Ecdysozoa</taxon>
        <taxon>Nematoda</taxon>
        <taxon>Chromadorea</taxon>
        <taxon>Rhabditida</taxon>
        <taxon>Tylenchina</taxon>
        <taxon>Tylenchomorpha</taxon>
        <taxon>Tylenchoidea</taxon>
        <taxon>Meloidogynidae</taxon>
        <taxon>Meloidogyninae</taxon>
        <taxon>Meloidogyne</taxon>
    </lineage>
</organism>
<dbReference type="Gene3D" id="1.10.3560.10">
    <property type="entry name" value="yst0336 like domain"/>
    <property type="match status" value="1"/>
</dbReference>
<comment type="caution">
    <text evidence="2">The sequence shown here is derived from an EMBL/GenBank/DDBJ whole genome shotgun (WGS) entry which is preliminary data.</text>
</comment>
<dbReference type="Pfam" id="PF04669">
    <property type="entry name" value="PBDC1"/>
    <property type="match status" value="1"/>
</dbReference>
<dbReference type="InterPro" id="IPR023139">
    <property type="entry name" value="PBDC1-like_dom_sf"/>
</dbReference>
<name>A0A8S9ZYL7_9BILA</name>
<protein>
    <submittedName>
        <fullName evidence="2">Polysacc_synt_4 domain-containing protein</fullName>
    </submittedName>
</protein>
<dbReference type="InterPro" id="IPR008476">
    <property type="entry name" value="PBDC1_metazoa/fungi"/>
</dbReference>
<dbReference type="GO" id="GO:0005737">
    <property type="term" value="C:cytoplasm"/>
    <property type="evidence" value="ECO:0007669"/>
    <property type="project" value="TreeGrafter"/>
</dbReference>
<accession>A0A8S9ZYL7</accession>
<dbReference type="Proteomes" id="UP000605970">
    <property type="component" value="Unassembled WGS sequence"/>
</dbReference>
<dbReference type="AlphaFoldDB" id="A0A8S9ZYL7"/>
<sequence length="110" mass="13027">MSDIEAQFTDAQNYVNDPNIEIAWAIKASEIASVHMNILMSVDTTKLKLNKYQDDVYKLFRVAFPDMDTNEVKLKGDNKEKWRQFCEHFKETMEDYNFGTINYWLSILIF</sequence>
<dbReference type="EMBL" id="JABEBT010000010">
    <property type="protein sequence ID" value="KAF7638771.1"/>
    <property type="molecule type" value="Genomic_DNA"/>
</dbReference>
<proteinExistence type="predicted"/>
<feature type="domain" description="Polysaccharide biosynthesis" evidence="1">
    <location>
        <begin position="20"/>
        <end position="101"/>
    </location>
</feature>
<dbReference type="OrthoDB" id="10248897at2759"/>
<gene>
    <name evidence="2" type="ORF">Mgra_00001851</name>
</gene>
<evidence type="ECO:0000313" key="3">
    <source>
        <dbReference type="Proteomes" id="UP000605970"/>
    </source>
</evidence>
<dbReference type="InterPro" id="IPR021148">
    <property type="entry name" value="Polysacc_synth_dom"/>
</dbReference>
<keyword evidence="3" id="KW-1185">Reference proteome</keyword>
<evidence type="ECO:0000259" key="1">
    <source>
        <dbReference type="Pfam" id="PF04669"/>
    </source>
</evidence>
<reference evidence="2" key="1">
    <citation type="journal article" date="2020" name="Ecol. Evol.">
        <title>Genome structure and content of the rice root-knot nematode (Meloidogyne graminicola).</title>
        <authorList>
            <person name="Phan N.T."/>
            <person name="Danchin E.G.J."/>
            <person name="Klopp C."/>
            <person name="Perfus-Barbeoch L."/>
            <person name="Kozlowski D.K."/>
            <person name="Koutsovoulos G.D."/>
            <person name="Lopez-Roques C."/>
            <person name="Bouchez O."/>
            <person name="Zahm M."/>
            <person name="Besnard G."/>
            <person name="Bellafiore S."/>
        </authorList>
    </citation>
    <scope>NUCLEOTIDE SEQUENCE</scope>
    <source>
        <strain evidence="2">VN-18</strain>
    </source>
</reference>
<dbReference type="PANTHER" id="PTHR13410">
    <property type="entry name" value="PROTEIN PBDC1"/>
    <property type="match status" value="1"/>
</dbReference>
<evidence type="ECO:0000313" key="2">
    <source>
        <dbReference type="EMBL" id="KAF7638771.1"/>
    </source>
</evidence>
<dbReference type="PANTHER" id="PTHR13410:SF9">
    <property type="entry name" value="PROTEIN PBDC1"/>
    <property type="match status" value="1"/>
</dbReference>